<accession>A0A0F9A4C8</accession>
<gene>
    <name evidence="2" type="ORF">LCGC14_2958240</name>
</gene>
<organism evidence="2">
    <name type="scientific">marine sediment metagenome</name>
    <dbReference type="NCBI Taxonomy" id="412755"/>
    <lineage>
        <taxon>unclassified sequences</taxon>
        <taxon>metagenomes</taxon>
        <taxon>ecological metagenomes</taxon>
    </lineage>
</organism>
<dbReference type="Pfam" id="PF05762">
    <property type="entry name" value="VWA_CoxE"/>
    <property type="match status" value="1"/>
</dbReference>
<evidence type="ECO:0008006" key="3">
    <source>
        <dbReference type="Google" id="ProtNLM"/>
    </source>
</evidence>
<dbReference type="EMBL" id="LAZR01059805">
    <property type="protein sequence ID" value="KKK67021.1"/>
    <property type="molecule type" value="Genomic_DNA"/>
</dbReference>
<dbReference type="PANTHER" id="PTHR36846:SF1">
    <property type="entry name" value="PROTEIN VIAA"/>
    <property type="match status" value="1"/>
</dbReference>
<comment type="caution">
    <text evidence="2">The sequence shown here is derived from an EMBL/GenBank/DDBJ whole genome shotgun (WGS) entry which is preliminary data.</text>
</comment>
<reference evidence="2" key="1">
    <citation type="journal article" date="2015" name="Nature">
        <title>Complex archaea that bridge the gap between prokaryotes and eukaryotes.</title>
        <authorList>
            <person name="Spang A."/>
            <person name="Saw J.H."/>
            <person name="Jorgensen S.L."/>
            <person name="Zaremba-Niedzwiedzka K."/>
            <person name="Martijn J."/>
            <person name="Lind A.E."/>
            <person name="van Eijk R."/>
            <person name="Schleper C."/>
            <person name="Guy L."/>
            <person name="Ettema T.J."/>
        </authorList>
    </citation>
    <scope>NUCLEOTIDE SEQUENCE</scope>
</reference>
<keyword evidence="1" id="KW-0175">Coiled coil</keyword>
<dbReference type="GO" id="GO:0005829">
    <property type="term" value="C:cytosol"/>
    <property type="evidence" value="ECO:0007669"/>
    <property type="project" value="TreeGrafter"/>
</dbReference>
<sequence length="373" mass="43728">LSVRKIIKKMKIYNPEKDFNIPFFQYEYKKLKISNVKNVNKQKLALKNEILERWEANLLKKKYLTLLKRIDEERKNLCDDLYDQIEKLKKMMKILQPFTNECGRLWDLSKGLWQTIDFSILEYYAQLVEKESAIQDLAEILGRMHQAEDELEEELINETVIKPIKVIDHAQKSELVGIHESNDINYLLPIELTNLDDPITELIFYQKFAEKKLLTYQFLGHNWGYEEEHRKKLAMVAKKTKKGPIIICVDTSGSMHGTPEYIAKTLCFAILRIALLEQRSCYLISFSTSIQTLELTDFNKSLPKLIDFLTFSFHGGTDAVPALREAVQKIQEKKYEKSDVLMISDFIMDQIDSNTEKRILKCKENDTKFHSLI</sequence>
<evidence type="ECO:0000313" key="2">
    <source>
        <dbReference type="EMBL" id="KKK67021.1"/>
    </source>
</evidence>
<dbReference type="InterPro" id="IPR036465">
    <property type="entry name" value="vWFA_dom_sf"/>
</dbReference>
<proteinExistence type="predicted"/>
<evidence type="ECO:0000256" key="1">
    <source>
        <dbReference type="SAM" id="Coils"/>
    </source>
</evidence>
<dbReference type="Gene3D" id="3.40.50.410">
    <property type="entry name" value="von Willebrand factor, type A domain"/>
    <property type="match status" value="1"/>
</dbReference>
<feature type="coiled-coil region" evidence="1">
    <location>
        <begin position="130"/>
        <end position="157"/>
    </location>
</feature>
<dbReference type="PANTHER" id="PTHR36846">
    <property type="entry name" value="PROTEIN VIAA"/>
    <property type="match status" value="1"/>
</dbReference>
<dbReference type="AlphaFoldDB" id="A0A0F9A4C8"/>
<dbReference type="InterPro" id="IPR008912">
    <property type="entry name" value="Uncharacterised_CoxE"/>
</dbReference>
<dbReference type="SUPFAM" id="SSF53300">
    <property type="entry name" value="vWA-like"/>
    <property type="match status" value="1"/>
</dbReference>
<feature type="non-terminal residue" evidence="2">
    <location>
        <position position="1"/>
    </location>
</feature>
<feature type="non-terminal residue" evidence="2">
    <location>
        <position position="373"/>
    </location>
</feature>
<name>A0A0F9A4C8_9ZZZZ</name>
<protein>
    <recommendedName>
        <fullName evidence="3">VWFA domain-containing protein</fullName>
    </recommendedName>
</protein>